<feature type="region of interest" description="Disordered" evidence="1">
    <location>
        <begin position="46"/>
        <end position="68"/>
    </location>
</feature>
<evidence type="ECO:0000313" key="6">
    <source>
        <dbReference type="EMBL" id="MFC6787940.1"/>
    </source>
</evidence>
<reference evidence="6" key="3">
    <citation type="submission" date="2024-09" db="EMBL/GenBank/DDBJ databases">
        <authorList>
            <person name="Sun Q."/>
        </authorList>
    </citation>
    <scope>NUCLEOTIDE SEQUENCE</scope>
    <source>
        <strain evidence="6">NBRC 112888</strain>
    </source>
</reference>
<name>A0ABD5TK74_9EURY</name>
<dbReference type="EMBL" id="JBHSWX010000012">
    <property type="protein sequence ID" value="MFC6785189.1"/>
    <property type="molecule type" value="Genomic_DNA"/>
</dbReference>
<reference evidence="6" key="1">
    <citation type="journal article" date="2014" name="Int. J. Syst. Evol. Microbiol.">
        <title>Complete genome sequence of Corynebacterium casei LMG S-19264T (=DSM 44701T), isolated from a smear-ripened cheese.</title>
        <authorList>
            <consortium name="US DOE Joint Genome Institute (JGI-PGF)"/>
            <person name="Walter F."/>
            <person name="Albersmeier A."/>
            <person name="Kalinowski J."/>
            <person name="Ruckert C."/>
        </authorList>
    </citation>
    <scope>NUCLEOTIDE SEQUENCE [LARGE SCALE GENOMIC DNA]</scope>
    <source>
        <strain evidence="6">NBRC 112888</strain>
    </source>
</reference>
<dbReference type="GeneID" id="81211123"/>
<dbReference type="EMBL" id="JBHSWX010000011">
    <property type="protein sequence ID" value="MFC6785094.1"/>
    <property type="molecule type" value="Genomic_DNA"/>
</dbReference>
<sequence>MLESISSISGSNLGYLLFGILLGLGVPFRYGMERIRGLSRAALDRLPYKPPQTSRSDRENTKTDMEDN</sequence>
<dbReference type="EMBL" id="JBHSWX010000012">
    <property type="protein sequence ID" value="MFC6787979.1"/>
    <property type="molecule type" value="Genomic_DNA"/>
</dbReference>
<evidence type="ECO:0000256" key="1">
    <source>
        <dbReference type="SAM" id="MobiDB-lite"/>
    </source>
</evidence>
<evidence type="ECO:0000256" key="2">
    <source>
        <dbReference type="SAM" id="Phobius"/>
    </source>
</evidence>
<evidence type="ECO:0000313" key="3">
    <source>
        <dbReference type="EMBL" id="MFC6785094.1"/>
    </source>
</evidence>
<evidence type="ECO:0008006" key="9">
    <source>
        <dbReference type="Google" id="ProtNLM"/>
    </source>
</evidence>
<proteinExistence type="predicted"/>
<keyword evidence="2" id="KW-0812">Transmembrane</keyword>
<keyword evidence="2" id="KW-1133">Transmembrane helix</keyword>
<evidence type="ECO:0000313" key="4">
    <source>
        <dbReference type="EMBL" id="MFC6785189.1"/>
    </source>
</evidence>
<feature type="transmembrane region" description="Helical" evidence="2">
    <location>
        <begin position="12"/>
        <end position="30"/>
    </location>
</feature>
<dbReference type="AlphaFoldDB" id="A0ABD5TK74"/>
<reference evidence="8" key="2">
    <citation type="journal article" date="2019" name="Int. J. Syst. Evol. Microbiol.">
        <title>The Global Catalogue of Microorganisms (GCM) 10K type strain sequencing project: providing services to taxonomists for standard genome sequencing and annotation.</title>
        <authorList>
            <consortium name="The Broad Institute Genomics Platform"/>
            <consortium name="The Broad Institute Genome Sequencing Center for Infectious Disease"/>
            <person name="Wu L."/>
            <person name="Ma J."/>
        </authorList>
    </citation>
    <scope>NUCLEOTIDE SEQUENCE [LARGE SCALE GENOMIC DNA]</scope>
    <source>
        <strain evidence="8">SYNS20</strain>
    </source>
</reference>
<keyword evidence="2" id="KW-0472">Membrane</keyword>
<evidence type="ECO:0000313" key="8">
    <source>
        <dbReference type="Proteomes" id="UP001596443"/>
    </source>
</evidence>
<evidence type="ECO:0000313" key="7">
    <source>
        <dbReference type="EMBL" id="MFC6787979.1"/>
    </source>
</evidence>
<keyword evidence="8" id="KW-1185">Reference proteome</keyword>
<dbReference type="EMBL" id="JBHSWX010000012">
    <property type="protein sequence ID" value="MFC6787940.1"/>
    <property type="molecule type" value="Genomic_DNA"/>
</dbReference>
<dbReference type="RefSeq" id="WP_284062032.1">
    <property type="nucleotide sequence ID" value="NZ_CP126158.1"/>
</dbReference>
<dbReference type="EMBL" id="JBHSWX010000012">
    <property type="protein sequence ID" value="MFC6787900.1"/>
    <property type="molecule type" value="Genomic_DNA"/>
</dbReference>
<comment type="caution">
    <text evidence="6">The sequence shown here is derived from an EMBL/GenBank/DDBJ whole genome shotgun (WGS) entry which is preliminary data.</text>
</comment>
<organism evidence="6 8">
    <name type="scientific">Halobaculum halobium</name>
    <dbReference type="NCBI Taxonomy" id="3032281"/>
    <lineage>
        <taxon>Archaea</taxon>
        <taxon>Methanobacteriati</taxon>
        <taxon>Methanobacteriota</taxon>
        <taxon>Stenosarchaea group</taxon>
        <taxon>Halobacteria</taxon>
        <taxon>Halobacteriales</taxon>
        <taxon>Haloferacaceae</taxon>
        <taxon>Halobaculum</taxon>
    </lineage>
</organism>
<gene>
    <name evidence="3" type="ORF">ACFQFD_03585</name>
    <name evidence="4" type="ORF">ACFQFD_04120</name>
    <name evidence="5" type="ORF">ACFQFD_18420</name>
    <name evidence="6" type="ORF">ACFQFD_18620</name>
    <name evidence="7" type="ORF">ACFQFD_18815</name>
</gene>
<dbReference type="Proteomes" id="UP001596443">
    <property type="component" value="Unassembled WGS sequence"/>
</dbReference>
<feature type="compositionally biased region" description="Basic and acidic residues" evidence="1">
    <location>
        <begin position="55"/>
        <end position="68"/>
    </location>
</feature>
<evidence type="ECO:0000313" key="5">
    <source>
        <dbReference type="EMBL" id="MFC6787900.1"/>
    </source>
</evidence>
<protein>
    <recommendedName>
        <fullName evidence="9">Sec-independent protein translocase protein TatA</fullName>
    </recommendedName>
</protein>
<accession>A0ABD5TK74</accession>